<dbReference type="Proteomes" id="UP001243420">
    <property type="component" value="Chromosome"/>
</dbReference>
<dbReference type="SUPFAM" id="SSF52540">
    <property type="entry name" value="P-loop containing nucleoside triphosphate hydrolases"/>
    <property type="match status" value="1"/>
</dbReference>
<name>A0ABY8LDZ2_9RHOB</name>
<dbReference type="PIRSF" id="PIRSF009320">
    <property type="entry name" value="Nuc_binding_HP_1000"/>
    <property type="match status" value="1"/>
</dbReference>
<dbReference type="InterPro" id="IPR002586">
    <property type="entry name" value="CobQ/CobB/MinD/ParA_Nub-bd_dom"/>
</dbReference>
<dbReference type="CDD" id="cd02042">
    <property type="entry name" value="ParAB_family"/>
    <property type="match status" value="1"/>
</dbReference>
<keyword evidence="3" id="KW-1185">Reference proteome</keyword>
<accession>A0ABY8LDZ2</accession>
<dbReference type="PANTHER" id="PTHR13696">
    <property type="entry name" value="P-LOOP CONTAINING NUCLEOSIDE TRIPHOSPHATE HYDROLASE"/>
    <property type="match status" value="1"/>
</dbReference>
<dbReference type="NCBIfam" id="NF041546">
    <property type="entry name" value="ParA_partition"/>
    <property type="match status" value="1"/>
</dbReference>
<feature type="domain" description="CobQ/CobB/MinD/ParA nucleotide binding" evidence="1">
    <location>
        <begin position="6"/>
        <end position="177"/>
    </location>
</feature>
<dbReference type="InterPro" id="IPR048089">
    <property type="entry name" value="McdA"/>
</dbReference>
<dbReference type="RefSeq" id="WP_279966427.1">
    <property type="nucleotide sequence ID" value="NZ_CP122537.1"/>
</dbReference>
<evidence type="ECO:0000313" key="3">
    <source>
        <dbReference type="Proteomes" id="UP001243420"/>
    </source>
</evidence>
<dbReference type="Pfam" id="PF01656">
    <property type="entry name" value="CbiA"/>
    <property type="match status" value="1"/>
</dbReference>
<dbReference type="Gene3D" id="3.40.50.300">
    <property type="entry name" value="P-loop containing nucleotide triphosphate hydrolases"/>
    <property type="match status" value="1"/>
</dbReference>
<gene>
    <name evidence="2" type="primary">parA</name>
    <name evidence="2" type="ORF">P8627_04545</name>
</gene>
<reference evidence="2 3" key="1">
    <citation type="submission" date="2023-04" db="EMBL/GenBank/DDBJ databases">
        <title>Jannaschia ovalis sp. nov., a marine bacterium isolated from sea tidal flat.</title>
        <authorList>
            <person name="Kwon D.Y."/>
            <person name="Kim J.-J."/>
        </authorList>
    </citation>
    <scope>NUCLEOTIDE SEQUENCE [LARGE SCALE GENOMIC DNA]</scope>
    <source>
        <strain evidence="2 3">GRR-S6-38</strain>
    </source>
</reference>
<organism evidence="2 3">
    <name type="scientific">Jannaschia ovalis</name>
    <dbReference type="NCBI Taxonomy" id="3038773"/>
    <lineage>
        <taxon>Bacteria</taxon>
        <taxon>Pseudomonadati</taxon>
        <taxon>Pseudomonadota</taxon>
        <taxon>Alphaproteobacteria</taxon>
        <taxon>Rhodobacterales</taxon>
        <taxon>Roseobacteraceae</taxon>
        <taxon>Jannaschia</taxon>
    </lineage>
</organism>
<dbReference type="EMBL" id="CP122537">
    <property type="protein sequence ID" value="WGH79541.1"/>
    <property type="molecule type" value="Genomic_DNA"/>
</dbReference>
<evidence type="ECO:0000259" key="1">
    <source>
        <dbReference type="Pfam" id="PF01656"/>
    </source>
</evidence>
<evidence type="ECO:0000313" key="2">
    <source>
        <dbReference type="EMBL" id="WGH79541.1"/>
    </source>
</evidence>
<proteinExistence type="predicted"/>
<dbReference type="InterPro" id="IPR050678">
    <property type="entry name" value="DNA_Partitioning_ATPase"/>
</dbReference>
<sequence length="212" mass="22452">MATILTFAQQKGGSGKTTLCANLAVELAARGREVAVLDSDPQGSLGRWFMTRYEREGGLQGDLTFSTASAWGVSYEAGKYRDSHDFVLIDTPPKIDSDLRPALKVSDMVVVPVTASQVDLWATEGVLEMAAREGKRPLAVLNRARAGTRLTASIRAALGGLEADAAEAVIANRVAYAEAMGTGQGVREYPGAKMAAAEIAALAHEMLKRLDG</sequence>
<protein>
    <submittedName>
        <fullName evidence="2">ParA family partition ATPase</fullName>
    </submittedName>
</protein>
<dbReference type="InterPro" id="IPR027417">
    <property type="entry name" value="P-loop_NTPase"/>
</dbReference>
<dbReference type="PANTHER" id="PTHR13696:SF96">
    <property type="entry name" value="COBQ_COBB_MIND_PARA NUCLEOTIDE BINDING DOMAIN-CONTAINING PROTEIN"/>
    <property type="match status" value="1"/>
</dbReference>